<keyword evidence="6" id="KW-0698">rRNA processing</keyword>
<comment type="similarity">
    <text evidence="3 14">Belongs to the class I-like SAM-binding methyltransferase superfamily. RsmB/NOP family.</text>
</comment>
<feature type="domain" description="SAM-dependent MTase RsmB/NOP-type" evidence="15">
    <location>
        <begin position="189"/>
        <end position="476"/>
    </location>
</feature>
<evidence type="ECO:0000256" key="6">
    <source>
        <dbReference type="ARBA" id="ARBA00022552"/>
    </source>
</evidence>
<dbReference type="PROSITE" id="PS01153">
    <property type="entry name" value="NOL1_NOP2_SUN"/>
    <property type="match status" value="1"/>
</dbReference>
<dbReference type="Pfam" id="PF01029">
    <property type="entry name" value="NusB"/>
    <property type="match status" value="1"/>
</dbReference>
<dbReference type="InterPro" id="IPR001678">
    <property type="entry name" value="MeTrfase_RsmB-F_NOP2_dom"/>
</dbReference>
<evidence type="ECO:0000256" key="13">
    <source>
        <dbReference type="ARBA" id="ARBA00047283"/>
    </source>
</evidence>
<dbReference type="GO" id="GO:0006355">
    <property type="term" value="P:regulation of DNA-templated transcription"/>
    <property type="evidence" value="ECO:0007669"/>
    <property type="project" value="InterPro"/>
</dbReference>
<keyword evidence="17" id="KW-1185">Reference proteome</keyword>
<dbReference type="EMBL" id="OUNR01000001">
    <property type="protein sequence ID" value="SPP63942.1"/>
    <property type="molecule type" value="Genomic_DNA"/>
</dbReference>
<dbReference type="InterPro" id="IPR006027">
    <property type="entry name" value="NusB_RsmB_TIM44"/>
</dbReference>
<dbReference type="Pfam" id="PF22458">
    <property type="entry name" value="RsmF-B_ferredox"/>
    <property type="match status" value="1"/>
</dbReference>
<evidence type="ECO:0000256" key="5">
    <source>
        <dbReference type="ARBA" id="ARBA00022490"/>
    </source>
</evidence>
<keyword evidence="8 14" id="KW-0808">Transferase</keyword>
<dbReference type="NCBIfam" id="TIGR00563">
    <property type="entry name" value="rsmB"/>
    <property type="match status" value="1"/>
</dbReference>
<name>A0A330L4V0_9BACT</name>
<dbReference type="GO" id="GO:0005737">
    <property type="term" value="C:cytoplasm"/>
    <property type="evidence" value="ECO:0007669"/>
    <property type="project" value="UniProtKB-SubCell"/>
</dbReference>
<dbReference type="AlphaFoldDB" id="A0A330L4V0"/>
<dbReference type="OrthoDB" id="9810297at2"/>
<dbReference type="SUPFAM" id="SSF48013">
    <property type="entry name" value="NusB-like"/>
    <property type="match status" value="1"/>
</dbReference>
<feature type="binding site" evidence="14">
    <location>
        <position position="359"/>
    </location>
    <ligand>
        <name>S-adenosyl-L-methionine</name>
        <dbReference type="ChEBI" id="CHEBI:59789"/>
    </ligand>
</feature>
<evidence type="ECO:0000313" key="17">
    <source>
        <dbReference type="Proteomes" id="UP000248168"/>
    </source>
</evidence>
<dbReference type="Gene3D" id="3.40.50.150">
    <property type="entry name" value="Vaccinia Virus protein VP39"/>
    <property type="match status" value="1"/>
</dbReference>
<evidence type="ECO:0000256" key="12">
    <source>
        <dbReference type="ARBA" id="ARBA00031088"/>
    </source>
</evidence>
<dbReference type="PROSITE" id="PS51686">
    <property type="entry name" value="SAM_MT_RSMB_NOP"/>
    <property type="match status" value="1"/>
</dbReference>
<feature type="binding site" evidence="14">
    <location>
        <position position="330"/>
    </location>
    <ligand>
        <name>S-adenosyl-L-methionine</name>
        <dbReference type="ChEBI" id="CHEBI:59789"/>
    </ligand>
</feature>
<evidence type="ECO:0000256" key="9">
    <source>
        <dbReference type="ARBA" id="ARBA00022691"/>
    </source>
</evidence>
<keyword evidence="9 14" id="KW-0949">S-adenosyl-L-methionine</keyword>
<dbReference type="InterPro" id="IPR004573">
    <property type="entry name" value="rRNA_ssu_MeTfrase_B"/>
</dbReference>
<dbReference type="Gene3D" id="1.10.940.10">
    <property type="entry name" value="NusB-like"/>
    <property type="match status" value="1"/>
</dbReference>
<feature type="binding site" evidence="14">
    <location>
        <position position="303"/>
    </location>
    <ligand>
        <name>S-adenosyl-L-methionine</name>
        <dbReference type="ChEBI" id="CHEBI:59789"/>
    </ligand>
</feature>
<sequence length="480" mass="52801">MIGRIMSSPPTSKPSLPPSARARALAVLLTQHKSGDPLDEVCTRLWDRQAMDSRDRAFAMELVYGVLRRQETLDWRLEPALKKPLPRLPLMVQMLLRMGMYQLAYMDRVPASAAVNESVNLAKANKAQLGRDWSGLVNAVLRSVTRLPERPFPELQPDPAGALSIRYAVPQWLCARWVEQMGVERAEAACQTVSTVPALTLRVNRQRVGRDAFLEQLVGAGIAARQTTVSPVGVILEEGRAVTTIPGFQDGLFYVEDEAAQLIPLILDPQPDEHILDVCAAPGGKTTHLAELMSNRGQIVAMDRHAARLQVLKENCQRLGATIIAPLVADARELGMVVSRQATDLQIPSPGVFDRILVDAPCSGMGVLRRHPDAKGQKDTEMFVRHHTLQREILERASSVLRPGGVLVYSTCSTEPEETEAVIARFCQDHSDCVRESIMPWLPASAFPFVTEQGALSTMGNALGMDGFYAVRLRKIQGSL</sequence>
<evidence type="ECO:0000256" key="8">
    <source>
        <dbReference type="ARBA" id="ARBA00022679"/>
    </source>
</evidence>
<gene>
    <name evidence="16" type="primary">rsmB</name>
    <name evidence="16" type="ORF">NITLEN_11028</name>
</gene>
<keyword evidence="7 14" id="KW-0489">Methyltransferase</keyword>
<dbReference type="GO" id="GO:0008649">
    <property type="term" value="F:rRNA methyltransferase activity"/>
    <property type="evidence" value="ECO:0007669"/>
    <property type="project" value="InterPro"/>
</dbReference>
<keyword evidence="10 14" id="KW-0694">RNA-binding</keyword>
<evidence type="ECO:0000256" key="7">
    <source>
        <dbReference type="ARBA" id="ARBA00022603"/>
    </source>
</evidence>
<dbReference type="CDD" id="cd02440">
    <property type="entry name" value="AdoMet_MTases"/>
    <property type="match status" value="1"/>
</dbReference>
<comment type="subcellular location">
    <subcellularLocation>
        <location evidence="2">Cytoplasm</location>
    </subcellularLocation>
</comment>
<feature type="active site" description="Nucleophile" evidence="14">
    <location>
        <position position="412"/>
    </location>
</feature>
<dbReference type="Proteomes" id="UP000248168">
    <property type="component" value="Unassembled WGS sequence"/>
</dbReference>
<dbReference type="FunCoup" id="A0A330L4V0">
    <property type="interactions" value="489"/>
</dbReference>
<dbReference type="GO" id="GO:0003723">
    <property type="term" value="F:RNA binding"/>
    <property type="evidence" value="ECO:0007669"/>
    <property type="project" value="UniProtKB-UniRule"/>
</dbReference>
<evidence type="ECO:0000256" key="3">
    <source>
        <dbReference type="ARBA" id="ARBA00007494"/>
    </source>
</evidence>
<keyword evidence="5" id="KW-0963">Cytoplasm</keyword>
<comment type="function">
    <text evidence="1">Specifically methylates the cytosine at position 967 (m5C967) of 16S rRNA.</text>
</comment>
<dbReference type="InParanoid" id="A0A330L4V0"/>
<evidence type="ECO:0000256" key="2">
    <source>
        <dbReference type="ARBA" id="ARBA00004496"/>
    </source>
</evidence>
<evidence type="ECO:0000256" key="1">
    <source>
        <dbReference type="ARBA" id="ARBA00002724"/>
    </source>
</evidence>
<evidence type="ECO:0000256" key="4">
    <source>
        <dbReference type="ARBA" id="ARBA00012140"/>
    </source>
</evidence>
<dbReference type="PANTHER" id="PTHR22807:SF61">
    <property type="entry name" value="NOL1_NOP2_SUN FAMILY PROTEIN _ ANTITERMINATION NUSB DOMAIN-CONTAINING PROTEIN"/>
    <property type="match status" value="1"/>
</dbReference>
<dbReference type="InterPro" id="IPR023267">
    <property type="entry name" value="RCMT"/>
</dbReference>
<dbReference type="InterPro" id="IPR054728">
    <property type="entry name" value="RsmB-like_ferredoxin"/>
</dbReference>
<dbReference type="InterPro" id="IPR049560">
    <property type="entry name" value="MeTrfase_RsmB-F_NOP2_cat"/>
</dbReference>
<accession>A0A330L4V0</accession>
<protein>
    <recommendedName>
        <fullName evidence="4">16S rRNA (cytosine(967)-C(5))-methyltransferase</fullName>
        <ecNumber evidence="4">2.1.1.176</ecNumber>
    </recommendedName>
    <alternativeName>
        <fullName evidence="11">16S rRNA m5C967 methyltransferase</fullName>
    </alternativeName>
    <alternativeName>
        <fullName evidence="12">rRNA (cytosine-C(5)-)-methyltransferase RsmB</fullName>
    </alternativeName>
</protein>
<proteinExistence type="inferred from homology"/>
<organism evidence="16 17">
    <name type="scientific">Nitrospira lenta</name>
    <dbReference type="NCBI Taxonomy" id="1436998"/>
    <lineage>
        <taxon>Bacteria</taxon>
        <taxon>Pseudomonadati</taxon>
        <taxon>Nitrospirota</taxon>
        <taxon>Nitrospiria</taxon>
        <taxon>Nitrospirales</taxon>
        <taxon>Nitrospiraceae</taxon>
        <taxon>Nitrospira</taxon>
    </lineage>
</organism>
<dbReference type="Gene3D" id="3.30.70.1170">
    <property type="entry name" value="Sun protein, domain 3"/>
    <property type="match status" value="1"/>
</dbReference>
<reference evidence="17" key="1">
    <citation type="submission" date="2018-04" db="EMBL/GenBank/DDBJ databases">
        <authorList>
            <person name="Lucker S."/>
            <person name="Sakoula D."/>
        </authorList>
    </citation>
    <scope>NUCLEOTIDE SEQUENCE [LARGE SCALE GENOMIC DNA]</scope>
</reference>
<evidence type="ECO:0000256" key="10">
    <source>
        <dbReference type="ARBA" id="ARBA00022884"/>
    </source>
</evidence>
<dbReference type="PRINTS" id="PR02008">
    <property type="entry name" value="RCMTFAMILY"/>
</dbReference>
<feature type="binding site" evidence="14">
    <location>
        <begin position="279"/>
        <end position="285"/>
    </location>
    <ligand>
        <name>S-adenosyl-L-methionine</name>
        <dbReference type="ChEBI" id="CHEBI:59789"/>
    </ligand>
</feature>
<dbReference type="InterPro" id="IPR035926">
    <property type="entry name" value="NusB-like_sf"/>
</dbReference>
<dbReference type="SUPFAM" id="SSF53335">
    <property type="entry name" value="S-adenosyl-L-methionine-dependent methyltransferases"/>
    <property type="match status" value="1"/>
</dbReference>
<dbReference type="EC" id="2.1.1.176" evidence="4"/>
<evidence type="ECO:0000256" key="11">
    <source>
        <dbReference type="ARBA" id="ARBA00030399"/>
    </source>
</evidence>
<dbReference type="InterPro" id="IPR029063">
    <property type="entry name" value="SAM-dependent_MTases_sf"/>
</dbReference>
<dbReference type="InterPro" id="IPR018314">
    <property type="entry name" value="RsmB/NOL1/NOP2-like_CS"/>
</dbReference>
<evidence type="ECO:0000313" key="16">
    <source>
        <dbReference type="EMBL" id="SPP63942.1"/>
    </source>
</evidence>
<evidence type="ECO:0000256" key="14">
    <source>
        <dbReference type="PROSITE-ProRule" id="PRU01023"/>
    </source>
</evidence>
<dbReference type="NCBIfam" id="NF011494">
    <property type="entry name" value="PRK14902.1"/>
    <property type="match status" value="1"/>
</dbReference>
<dbReference type="Pfam" id="PF01189">
    <property type="entry name" value="Methyltr_RsmB-F"/>
    <property type="match status" value="1"/>
</dbReference>
<comment type="catalytic activity">
    <reaction evidence="13">
        <text>cytidine(967) in 16S rRNA + S-adenosyl-L-methionine = 5-methylcytidine(967) in 16S rRNA + S-adenosyl-L-homocysteine + H(+)</text>
        <dbReference type="Rhea" id="RHEA:42748"/>
        <dbReference type="Rhea" id="RHEA-COMP:10219"/>
        <dbReference type="Rhea" id="RHEA-COMP:10220"/>
        <dbReference type="ChEBI" id="CHEBI:15378"/>
        <dbReference type="ChEBI" id="CHEBI:57856"/>
        <dbReference type="ChEBI" id="CHEBI:59789"/>
        <dbReference type="ChEBI" id="CHEBI:74483"/>
        <dbReference type="ChEBI" id="CHEBI:82748"/>
        <dbReference type="EC" id="2.1.1.176"/>
    </reaction>
</comment>
<dbReference type="PANTHER" id="PTHR22807">
    <property type="entry name" value="NOP2 YEAST -RELATED NOL1/NOP2/FMU SUN DOMAIN-CONTAINING"/>
    <property type="match status" value="1"/>
</dbReference>
<evidence type="ECO:0000259" key="15">
    <source>
        <dbReference type="PROSITE" id="PS51686"/>
    </source>
</evidence>